<evidence type="ECO:0000313" key="3">
    <source>
        <dbReference type="Proteomes" id="UP000284702"/>
    </source>
</evidence>
<sequence length="514" mass="57115">MKWTCGSYACVETSKCGTTTKDGRSASILLKQFMLIRKLRGDPKELYEAALETKLLKIINEPKNGVEADIPLLFHGIHMDMKEDDVLSRKIFKRLLEVMDPDPVRDACVLDMEKAWHPVEFTWESISELVIHHAQEQQRFYSTYSAGRKKPGYEAKAAKNKKENRKGDYSRQEQRDLDETVHTTHLPTVLVGSAVGNLPVTAKKTVELRTTLSAAAEQVKLPGKQLFYVVDNNDELIVRKYALISIGLDMDRLLEQVAVRQIHEDGDNIGDPGADEDIAFGVSVRGLRANDKQLDVEDMRAAENLYKVATTSANAADQAQAATFKQLQGIVVDAATKAVWGTKFRGTDLPANVKAMELRLKTGARPYRCKPRKVHSTYTKPNDHDGRGLLEGFGTSCGLRCSTIFVHLCLSAGRCRVDASIEGSFTEAMDSTHSRLSEFVCAWCDIGGFITRANIVSRVEDAWSDMASSHIINGFMKCTLTPCDGTTIVSSDPIVDVDCDMDDVLYVLLAWSRL</sequence>
<dbReference type="EMBL" id="MZMZ02002187">
    <property type="protein sequence ID" value="RQM26955.1"/>
    <property type="molecule type" value="Genomic_DNA"/>
</dbReference>
<comment type="caution">
    <text evidence="2">The sequence shown here is derived from an EMBL/GenBank/DDBJ whole genome shotgun (WGS) entry which is preliminary data.</text>
</comment>
<evidence type="ECO:0000313" key="2">
    <source>
        <dbReference type="EMBL" id="RQM26955.1"/>
    </source>
</evidence>
<proteinExistence type="predicted"/>
<dbReference type="VEuPathDB" id="FungiDB:H257_09094"/>
<feature type="region of interest" description="Disordered" evidence="1">
    <location>
        <begin position="152"/>
        <end position="181"/>
    </location>
</feature>
<organism evidence="2 3">
    <name type="scientific">Aphanomyces astaci</name>
    <name type="common">Crayfish plague agent</name>
    <dbReference type="NCBI Taxonomy" id="112090"/>
    <lineage>
        <taxon>Eukaryota</taxon>
        <taxon>Sar</taxon>
        <taxon>Stramenopiles</taxon>
        <taxon>Oomycota</taxon>
        <taxon>Saprolegniomycetes</taxon>
        <taxon>Saprolegniales</taxon>
        <taxon>Verrucalvaceae</taxon>
        <taxon>Aphanomyces</taxon>
    </lineage>
</organism>
<name>A0A425DCH7_APHAT</name>
<evidence type="ECO:0000256" key="1">
    <source>
        <dbReference type="SAM" id="MobiDB-lite"/>
    </source>
</evidence>
<keyword evidence="3" id="KW-1185">Reference proteome</keyword>
<dbReference type="Proteomes" id="UP000284702">
    <property type="component" value="Unassembled WGS sequence"/>
</dbReference>
<gene>
    <name evidence="2" type="ORF">B5M09_009866</name>
</gene>
<dbReference type="AlphaFoldDB" id="A0A425DCH7"/>
<protein>
    <submittedName>
        <fullName evidence="2">Uncharacterized protein</fullName>
    </submittedName>
</protein>
<reference evidence="2" key="1">
    <citation type="submission" date="2018-07" db="EMBL/GenBank/DDBJ databases">
        <title>Annotation of Aphanomyces astaci genome assembly.</title>
        <authorList>
            <person name="Studholme D.J."/>
        </authorList>
    </citation>
    <scope>NUCLEOTIDE SEQUENCE [LARGE SCALE GENOMIC DNA]</scope>
    <source>
        <strain evidence="2">Pc</strain>
    </source>
</reference>
<accession>A0A425DCH7</accession>